<sequence length="678" mass="77325">MPEYREVLVAAHTIQRWFDRVRAAGRALPLQALWADATDAEQLVARKRRIKQGHVFILSPTDTYARGPPTGDESEQRPLYPPEPWSVNREVHGTWVDHKGQPYSACSLPHKLRRRKRRVLQYRPLSTLSLQEVESTPRTIVFNMGELFFQAHLETHTTCQVYNRRQWDGEIAKVSCHRRGFRVALAFDFGIAIVAFVSKDLVFTPNWVHSAAELPYKLPDVHLDYEAFISEVAKWIEVRRASTSPRGGLAVTAIRDARTVFAGIGVYTVVEVFFLAGLSVFLTEYEVFNCPSRVARLCEAFWTFVQLAYDGLADFLKPFYHGYVLAATNDQRLKFSQHMHVYGKTQTLIPSRMYQLYLDYTSVLHTSSACHPHRFILRDEIPQLFDVFEPTYVQQALEKSGRRAINLGHWIFGKKEWLALGGKLSVKDLLAAAFEGKVWLHAKTHLNVARYRDDLFLPSAELKRKKLQPQLWRGYTESQRPLWSITPNFPDNVVSAVDSRTRKYVNPSVDALYHVPNCRSSTFLHVIYNTRGVVVGPLEFCGIARLLFTNSSRPILSVCRNSPLIRQTLVYRENAGIARIAQGRHKPGANNDECIECIEDKAELHRRSVSAPTTCATATIKDIDMHRRQVQTMTSALSALRTRQSCTEAEASVADSRMTPRCADMIVHETMSSMPMPY</sequence>
<comment type="caution">
    <text evidence="1">The sequence shown here is derived from an EMBL/GenBank/DDBJ whole genome shotgun (WGS) entry which is preliminary data.</text>
</comment>
<dbReference type="Proteomes" id="UP001148662">
    <property type="component" value="Unassembled WGS sequence"/>
</dbReference>
<dbReference type="EMBL" id="JANHOG010000005">
    <property type="protein sequence ID" value="KAJ3559886.1"/>
    <property type="molecule type" value="Genomic_DNA"/>
</dbReference>
<reference evidence="1" key="1">
    <citation type="submission" date="2022-07" db="EMBL/GenBank/DDBJ databases">
        <title>Genome Sequence of Phlebia brevispora.</title>
        <authorList>
            <person name="Buettner E."/>
        </authorList>
    </citation>
    <scope>NUCLEOTIDE SEQUENCE</scope>
    <source>
        <strain evidence="1">MPL23</strain>
    </source>
</reference>
<name>A0ACC1TFM2_9APHY</name>
<protein>
    <submittedName>
        <fullName evidence="1">Uncharacterized protein</fullName>
    </submittedName>
</protein>
<accession>A0ACC1TFM2</accession>
<gene>
    <name evidence="1" type="ORF">NM688_g63</name>
</gene>
<proteinExistence type="predicted"/>
<evidence type="ECO:0000313" key="1">
    <source>
        <dbReference type="EMBL" id="KAJ3559886.1"/>
    </source>
</evidence>
<evidence type="ECO:0000313" key="2">
    <source>
        <dbReference type="Proteomes" id="UP001148662"/>
    </source>
</evidence>
<organism evidence="1 2">
    <name type="scientific">Phlebia brevispora</name>
    <dbReference type="NCBI Taxonomy" id="194682"/>
    <lineage>
        <taxon>Eukaryota</taxon>
        <taxon>Fungi</taxon>
        <taxon>Dikarya</taxon>
        <taxon>Basidiomycota</taxon>
        <taxon>Agaricomycotina</taxon>
        <taxon>Agaricomycetes</taxon>
        <taxon>Polyporales</taxon>
        <taxon>Meruliaceae</taxon>
        <taxon>Phlebia</taxon>
    </lineage>
</organism>
<keyword evidence="2" id="KW-1185">Reference proteome</keyword>